<dbReference type="InterPro" id="IPR019887">
    <property type="entry name" value="Tscrpt_reg_AsnC/Lrp_C"/>
</dbReference>
<dbReference type="InterPro" id="IPR000485">
    <property type="entry name" value="AsnC-type_HTH_dom"/>
</dbReference>
<dbReference type="SUPFAM" id="SSF54909">
    <property type="entry name" value="Dimeric alpha+beta barrel"/>
    <property type="match status" value="2"/>
</dbReference>
<keyword evidence="1" id="KW-0805">Transcription regulation</keyword>
<dbReference type="GO" id="GO:0005829">
    <property type="term" value="C:cytosol"/>
    <property type="evidence" value="ECO:0007669"/>
    <property type="project" value="TreeGrafter"/>
</dbReference>
<evidence type="ECO:0000256" key="2">
    <source>
        <dbReference type="ARBA" id="ARBA00023125"/>
    </source>
</evidence>
<dbReference type="InterPro" id="IPR019888">
    <property type="entry name" value="Tscrpt_reg_AsnC-like"/>
</dbReference>
<dbReference type="AlphaFoldDB" id="A0A7Y9ZIW0"/>
<evidence type="ECO:0000256" key="3">
    <source>
        <dbReference type="ARBA" id="ARBA00023163"/>
    </source>
</evidence>
<proteinExistence type="predicted"/>
<name>A0A7Y9ZIW0_9ACTN</name>
<comment type="caution">
    <text evidence="5">The sequence shown here is derived from an EMBL/GenBank/DDBJ whole genome shotgun (WGS) entry which is preliminary data.</text>
</comment>
<dbReference type="PROSITE" id="PS50956">
    <property type="entry name" value="HTH_ASNC_2"/>
    <property type="match status" value="2"/>
</dbReference>
<organism evidence="5 6">
    <name type="scientific">Nocardioides aromaticivorans</name>
    <dbReference type="NCBI Taxonomy" id="200618"/>
    <lineage>
        <taxon>Bacteria</taxon>
        <taxon>Bacillati</taxon>
        <taxon>Actinomycetota</taxon>
        <taxon>Actinomycetes</taxon>
        <taxon>Propionibacteriales</taxon>
        <taxon>Nocardioidaceae</taxon>
        <taxon>Nocardioides</taxon>
    </lineage>
</organism>
<dbReference type="PANTHER" id="PTHR30154">
    <property type="entry name" value="LEUCINE-RESPONSIVE REGULATORY PROTEIN"/>
    <property type="match status" value="1"/>
</dbReference>
<dbReference type="InterPro" id="IPR036388">
    <property type="entry name" value="WH-like_DNA-bd_sf"/>
</dbReference>
<dbReference type="Pfam" id="PF13404">
    <property type="entry name" value="HTH_AsnC-type"/>
    <property type="match status" value="1"/>
</dbReference>
<dbReference type="RefSeq" id="WP_179650182.1">
    <property type="nucleotide sequence ID" value="NZ_JACBZM010000001.1"/>
</dbReference>
<protein>
    <submittedName>
        <fullName evidence="5">DNA-binding Lrp family transcriptional regulator</fullName>
    </submittedName>
</protein>
<dbReference type="GO" id="GO:0043200">
    <property type="term" value="P:response to amino acid"/>
    <property type="evidence" value="ECO:0007669"/>
    <property type="project" value="TreeGrafter"/>
</dbReference>
<feature type="domain" description="HTH asnC-type" evidence="4">
    <location>
        <begin position="1"/>
        <end position="61"/>
    </location>
</feature>
<dbReference type="PROSITE" id="PS00519">
    <property type="entry name" value="HTH_ASNC_1"/>
    <property type="match status" value="1"/>
</dbReference>
<dbReference type="InterPro" id="IPR019885">
    <property type="entry name" value="Tscrpt_reg_HTH_AsnC-type_CS"/>
</dbReference>
<dbReference type="SUPFAM" id="SSF46785">
    <property type="entry name" value="Winged helix' DNA-binding domain"/>
    <property type="match status" value="2"/>
</dbReference>
<dbReference type="InterPro" id="IPR011008">
    <property type="entry name" value="Dimeric_a/b-barrel"/>
</dbReference>
<evidence type="ECO:0000259" key="4">
    <source>
        <dbReference type="PROSITE" id="PS50956"/>
    </source>
</evidence>
<dbReference type="Proteomes" id="UP000562045">
    <property type="component" value="Unassembled WGS sequence"/>
</dbReference>
<dbReference type="InterPro" id="IPR036390">
    <property type="entry name" value="WH_DNA-bd_sf"/>
</dbReference>
<dbReference type="Pfam" id="PF01037">
    <property type="entry name" value="AsnC_trans_reg"/>
    <property type="match status" value="1"/>
</dbReference>
<dbReference type="Gene3D" id="3.30.70.920">
    <property type="match status" value="2"/>
</dbReference>
<keyword evidence="3" id="KW-0804">Transcription</keyword>
<dbReference type="PRINTS" id="PR00033">
    <property type="entry name" value="HTHASNC"/>
</dbReference>
<dbReference type="PANTHER" id="PTHR30154:SF34">
    <property type="entry name" value="TRANSCRIPTIONAL REGULATOR AZLB"/>
    <property type="match status" value="1"/>
</dbReference>
<evidence type="ECO:0000313" key="5">
    <source>
        <dbReference type="EMBL" id="NYI46332.1"/>
    </source>
</evidence>
<sequence>MDEVDEAIVELLEHDGRMSHPAIARAVGTSRSGAAARVQRLLGSGQVEVRGVVHPAVLGQGALAYVTLTVQGPVAPVAAWVAEREDVPFVSLPTGRQVVLVEVRAGSTQEVDRAVTELRSHPSVRAVEVLTYVEVVRDVVGPTGDVDGDVDETDLTLLRALEEDGRASYVDLARLVRLSPAGVRRRVLRLLDDGLVRVGAIVRHSGRDRQPTMGLGLRLSGDPAPVVDLLAGDREVIFLARTLGRFDLLLTLRAHAGADLAERIDRVRSLPGVEDVECWSHLHIVKETYAAVRVGGAPRS</sequence>
<accession>A0A7Y9ZIW0</accession>
<keyword evidence="2 5" id="KW-0238">DNA-binding</keyword>
<feature type="domain" description="HTH asnC-type" evidence="4">
    <location>
        <begin position="150"/>
        <end position="216"/>
    </location>
</feature>
<dbReference type="GO" id="GO:0043565">
    <property type="term" value="F:sequence-specific DNA binding"/>
    <property type="evidence" value="ECO:0007669"/>
    <property type="project" value="InterPro"/>
</dbReference>
<dbReference type="Pfam" id="PF13412">
    <property type="entry name" value="HTH_24"/>
    <property type="match status" value="1"/>
</dbReference>
<dbReference type="SMART" id="SM00344">
    <property type="entry name" value="HTH_ASNC"/>
    <property type="match status" value="2"/>
</dbReference>
<evidence type="ECO:0000313" key="6">
    <source>
        <dbReference type="Proteomes" id="UP000562045"/>
    </source>
</evidence>
<reference evidence="5 6" key="1">
    <citation type="submission" date="2020-07" db="EMBL/GenBank/DDBJ databases">
        <title>Sequencing the genomes of 1000 actinobacteria strains.</title>
        <authorList>
            <person name="Klenk H.-P."/>
        </authorList>
    </citation>
    <scope>NUCLEOTIDE SEQUENCE [LARGE SCALE GENOMIC DNA]</scope>
    <source>
        <strain evidence="5 6">DSM 15131</strain>
    </source>
</reference>
<dbReference type="EMBL" id="JACBZM010000001">
    <property type="protein sequence ID" value="NYI46332.1"/>
    <property type="molecule type" value="Genomic_DNA"/>
</dbReference>
<dbReference type="Gene3D" id="1.10.10.10">
    <property type="entry name" value="Winged helix-like DNA-binding domain superfamily/Winged helix DNA-binding domain"/>
    <property type="match status" value="2"/>
</dbReference>
<gene>
    <name evidence="5" type="ORF">BJ993_003412</name>
</gene>
<evidence type="ECO:0000256" key="1">
    <source>
        <dbReference type="ARBA" id="ARBA00023015"/>
    </source>
</evidence>